<sequence>MSIQTQELPCRGGKLGIITLDSPDTLNALSASMFTAMQVQLDQWAQDDDLCLVLLNANGSRGFSAGGDIRELYESLRKNPGAETVTSIFAREYRVDYTLHTFPKPVATLAHGITMGGGMGLLQASRYRLVTPNAQLAMPEASIGLFPDVGASWFLNRLPGRIGLFMGLTGARLNASDTMRIGLADKVIERNSLDELVNRIIDQYWSGETAADDNRLYRLLNQMPEPTPEALPPSELELHEQTIAKLCRRDELPRVVERLLDSNTADDWWNRCISSLRSACPVSLWLLERQLSHGLQMSLKDIFRMELAMVANCGSRPDLAEGIRARIIDRDNEPKWSFPTLSEVPEEYVESHFQPPWPAEQDPLADL</sequence>
<dbReference type="EMBL" id="FOYW01000003">
    <property type="protein sequence ID" value="SFR81078.1"/>
    <property type="molecule type" value="Genomic_DNA"/>
</dbReference>
<dbReference type="InterPro" id="IPR029045">
    <property type="entry name" value="ClpP/crotonase-like_dom_sf"/>
</dbReference>
<dbReference type="AlphaFoldDB" id="A0A1I6JQ76"/>
<dbReference type="Pfam" id="PF16113">
    <property type="entry name" value="ECH_2"/>
    <property type="match status" value="1"/>
</dbReference>
<dbReference type="InterPro" id="IPR032259">
    <property type="entry name" value="HIBYL-CoA-H"/>
</dbReference>
<proteinExistence type="predicted"/>
<organism evidence="5 6">
    <name type="scientific">Marinobacter daqiaonensis</name>
    <dbReference type="NCBI Taxonomy" id="650891"/>
    <lineage>
        <taxon>Bacteria</taxon>
        <taxon>Pseudomonadati</taxon>
        <taxon>Pseudomonadota</taxon>
        <taxon>Gammaproteobacteria</taxon>
        <taxon>Pseudomonadales</taxon>
        <taxon>Marinobacteraceae</taxon>
        <taxon>Marinobacter</taxon>
    </lineage>
</organism>
<dbReference type="Proteomes" id="UP000198644">
    <property type="component" value="Unassembled WGS sequence"/>
</dbReference>
<dbReference type="GO" id="GO:0003860">
    <property type="term" value="F:3-hydroxyisobutyryl-CoA hydrolase activity"/>
    <property type="evidence" value="ECO:0007669"/>
    <property type="project" value="UniProtKB-EC"/>
</dbReference>
<dbReference type="PANTHER" id="PTHR43176:SF3">
    <property type="entry name" value="3-HYDROXYISOBUTYRYL-COA HYDROLASE, MITOCHONDRIAL"/>
    <property type="match status" value="1"/>
</dbReference>
<dbReference type="RefSeq" id="WP_092015322.1">
    <property type="nucleotide sequence ID" value="NZ_FOYW01000003.1"/>
</dbReference>
<dbReference type="GO" id="GO:0005829">
    <property type="term" value="C:cytosol"/>
    <property type="evidence" value="ECO:0007669"/>
    <property type="project" value="TreeGrafter"/>
</dbReference>
<evidence type="ECO:0000313" key="6">
    <source>
        <dbReference type="Proteomes" id="UP000198644"/>
    </source>
</evidence>
<dbReference type="GO" id="GO:0006574">
    <property type="term" value="P:L-valine catabolic process"/>
    <property type="evidence" value="ECO:0007669"/>
    <property type="project" value="TreeGrafter"/>
</dbReference>
<comment type="catalytic activity">
    <reaction evidence="1">
        <text>3-hydroxy-2-methylpropanoyl-CoA + H2O = 3-hydroxy-2-methylpropanoate + CoA + H(+)</text>
        <dbReference type="Rhea" id="RHEA:20888"/>
        <dbReference type="ChEBI" id="CHEBI:11805"/>
        <dbReference type="ChEBI" id="CHEBI:15377"/>
        <dbReference type="ChEBI" id="CHEBI:15378"/>
        <dbReference type="ChEBI" id="CHEBI:57287"/>
        <dbReference type="ChEBI" id="CHEBI:57340"/>
        <dbReference type="EC" id="3.1.2.4"/>
    </reaction>
</comment>
<evidence type="ECO:0000259" key="4">
    <source>
        <dbReference type="Pfam" id="PF16113"/>
    </source>
</evidence>
<dbReference type="SUPFAM" id="SSF52096">
    <property type="entry name" value="ClpP/crotonase"/>
    <property type="match status" value="1"/>
</dbReference>
<protein>
    <recommendedName>
        <fullName evidence="2">3-hydroxyisobutyryl-CoA hydrolase</fullName>
        <ecNumber evidence="2">3.1.2.4</ecNumber>
    </recommendedName>
</protein>
<reference evidence="6" key="1">
    <citation type="submission" date="2016-10" db="EMBL/GenBank/DDBJ databases">
        <authorList>
            <person name="Varghese N."/>
            <person name="Submissions S."/>
        </authorList>
    </citation>
    <scope>NUCLEOTIDE SEQUENCE [LARGE SCALE GENOMIC DNA]</scope>
    <source>
        <strain evidence="6">CGMCC 1.9167</strain>
    </source>
</reference>
<evidence type="ECO:0000256" key="3">
    <source>
        <dbReference type="ARBA" id="ARBA00022801"/>
    </source>
</evidence>
<keyword evidence="3" id="KW-0378">Hydrolase</keyword>
<dbReference type="EC" id="3.1.2.4" evidence="2"/>
<name>A0A1I6JQ76_9GAMM</name>
<evidence type="ECO:0000256" key="2">
    <source>
        <dbReference type="ARBA" id="ARBA00011915"/>
    </source>
</evidence>
<gene>
    <name evidence="5" type="ORF">SAMN05216203_3144</name>
</gene>
<evidence type="ECO:0000256" key="1">
    <source>
        <dbReference type="ARBA" id="ARBA00001709"/>
    </source>
</evidence>
<dbReference type="CDD" id="cd06558">
    <property type="entry name" value="crotonase-like"/>
    <property type="match status" value="1"/>
</dbReference>
<feature type="domain" description="Enoyl-CoA hydratase/isomerase" evidence="4">
    <location>
        <begin position="16"/>
        <end position="353"/>
    </location>
</feature>
<dbReference type="OrthoDB" id="9790967at2"/>
<keyword evidence="6" id="KW-1185">Reference proteome</keyword>
<accession>A0A1I6JQ76</accession>
<dbReference type="NCBIfam" id="NF004127">
    <property type="entry name" value="PRK05617.1"/>
    <property type="match status" value="1"/>
</dbReference>
<dbReference type="Gene3D" id="3.90.226.10">
    <property type="entry name" value="2-enoyl-CoA Hydratase, Chain A, domain 1"/>
    <property type="match status" value="1"/>
</dbReference>
<evidence type="ECO:0000313" key="5">
    <source>
        <dbReference type="EMBL" id="SFR81078.1"/>
    </source>
</evidence>
<dbReference type="InterPro" id="IPR045004">
    <property type="entry name" value="ECH_dom"/>
</dbReference>
<dbReference type="STRING" id="650891.SAMN05216203_3144"/>
<dbReference type="PANTHER" id="PTHR43176">
    <property type="entry name" value="3-HYDROXYISOBUTYRYL-COA HYDROLASE-RELATED"/>
    <property type="match status" value="1"/>
</dbReference>